<comment type="subcellular location">
    <subcellularLocation>
        <location evidence="1">Membrane</location>
        <topology evidence="1">Multi-pass membrane protein</topology>
    </subcellularLocation>
</comment>
<dbReference type="Gene3D" id="1.20.1530.20">
    <property type="match status" value="1"/>
</dbReference>
<keyword evidence="6 8" id="KW-1133">Transmembrane helix</keyword>
<evidence type="ECO:0000256" key="2">
    <source>
        <dbReference type="ARBA" id="ARBA00005551"/>
    </source>
</evidence>
<evidence type="ECO:0000259" key="10">
    <source>
        <dbReference type="PROSITE" id="PS51202"/>
    </source>
</evidence>
<dbReference type="Gene3D" id="3.40.50.720">
    <property type="entry name" value="NAD(P)-binding Rossmann-like Domain"/>
    <property type="match status" value="1"/>
</dbReference>
<comment type="similarity">
    <text evidence="2">Belongs to the monovalent cation:proton antiporter 2 (CPA2) transporter (TC 2.A.37) family.</text>
</comment>
<feature type="domain" description="RCK N-terminal" evidence="9">
    <location>
        <begin position="402"/>
        <end position="519"/>
    </location>
</feature>
<name>A0ABN8VYJ0_9BACT</name>
<dbReference type="InterPro" id="IPR006037">
    <property type="entry name" value="RCK_C"/>
</dbReference>
<feature type="domain" description="RCK C-terminal" evidence="10">
    <location>
        <begin position="566"/>
        <end position="652"/>
    </location>
</feature>
<feature type="transmembrane region" description="Helical" evidence="8">
    <location>
        <begin position="6"/>
        <end position="23"/>
    </location>
</feature>
<keyword evidence="5 8" id="KW-0812">Transmembrane</keyword>
<dbReference type="Pfam" id="PF02080">
    <property type="entry name" value="TrkA_C"/>
    <property type="match status" value="1"/>
</dbReference>
<organism evidence="11 12">
    <name type="scientific">Nitrospina watsonii</name>
    <dbReference type="NCBI Taxonomy" id="1323948"/>
    <lineage>
        <taxon>Bacteria</taxon>
        <taxon>Pseudomonadati</taxon>
        <taxon>Nitrospinota/Tectimicrobiota group</taxon>
        <taxon>Nitrospinota</taxon>
        <taxon>Nitrospinia</taxon>
        <taxon>Nitrospinales</taxon>
        <taxon>Nitrospinaceae</taxon>
        <taxon>Nitrospina</taxon>
    </lineage>
</organism>
<dbReference type="Proteomes" id="UP001157733">
    <property type="component" value="Chromosome"/>
</dbReference>
<evidence type="ECO:0000256" key="7">
    <source>
        <dbReference type="ARBA" id="ARBA00023136"/>
    </source>
</evidence>
<keyword evidence="12" id="KW-1185">Reference proteome</keyword>
<keyword evidence="3" id="KW-0813">Transport</keyword>
<dbReference type="RefSeq" id="WP_282009889.1">
    <property type="nucleotide sequence ID" value="NZ_OX336137.1"/>
</dbReference>
<feature type="transmembrane region" description="Helical" evidence="8">
    <location>
        <begin position="91"/>
        <end position="109"/>
    </location>
</feature>
<keyword evidence="4" id="KW-0633">Potassium transport</keyword>
<dbReference type="SUPFAM" id="SSF116726">
    <property type="entry name" value="TrkA C-terminal domain-like"/>
    <property type="match status" value="1"/>
</dbReference>
<dbReference type="Pfam" id="PF00999">
    <property type="entry name" value="Na_H_Exchanger"/>
    <property type="match status" value="1"/>
</dbReference>
<proteinExistence type="inferred from homology"/>
<evidence type="ECO:0000256" key="1">
    <source>
        <dbReference type="ARBA" id="ARBA00004141"/>
    </source>
</evidence>
<sequence>MGQLIQDLTILLLVSLPITVLFHRFKLPTVVGFLIAGVLIGPNGLALIGELESVEHLAEIGVILLLFIIGLEFSLSQMIKQLGRILGTGGLQLGLTAAACFFLFQALSFPANQSLALGLLVALSSTAILLNMLTERVELDTLHGRMCVGVLLFQDVCVVPLMLVIPLLTQTDTISGWSFLWAFVKAIGAVGGVFFLSRLIVPRVLKKIVQVGSREHMTLFVIFIILGTGWVSDQIGLTLAMGAFIAGLILSETEYNHQIILDILPLKEYFVSVFFTSIGMLMHVDLFFAQPGLFLLLAAGAIALKVAMTFLAAVLAGTAPRIGFIVSVRLAQVGEFSLILAALALETGLFAPDIYQQFLIVSILTMLVAPVLIQMSSGWSLWLFKGGLAADSGSQSKASQVHNHVVVVGYDTIGQNLSKVLKEVHIAFTVVDLDGEHIKRALAEQCMVFYGDATQRSTLQRAGIRQAKIMVVSVPDQKAMQQVVRLARQLNRDICILAKTQHPSEVDSLIQAGADQVIPAEFETSIEMFSRVLREYGLTQNIIEQQVELMRLEGYRMLRGLSLEMDSLRSFSTYLTASLSRSFQVLDPSWVNGRTLDEVNLKAKTGATLIAVVRNQEAQPNPQGGFTVTSGDILILFGSHAQLDFALRLLQEGPSTKGELKATAH</sequence>
<evidence type="ECO:0000256" key="4">
    <source>
        <dbReference type="ARBA" id="ARBA00022538"/>
    </source>
</evidence>
<feature type="transmembrane region" description="Helical" evidence="8">
    <location>
        <begin position="60"/>
        <end position="79"/>
    </location>
</feature>
<dbReference type="Pfam" id="PF02254">
    <property type="entry name" value="TrkA_N"/>
    <property type="match status" value="1"/>
</dbReference>
<dbReference type="InterPro" id="IPR038770">
    <property type="entry name" value="Na+/solute_symporter_sf"/>
</dbReference>
<dbReference type="PANTHER" id="PTHR42751">
    <property type="entry name" value="SODIUM/HYDROGEN EXCHANGER FAMILY/TRKA DOMAIN PROTEIN"/>
    <property type="match status" value="1"/>
</dbReference>
<dbReference type="EMBL" id="OX336137">
    <property type="protein sequence ID" value="CAI2716904.1"/>
    <property type="molecule type" value="Genomic_DNA"/>
</dbReference>
<gene>
    <name evidence="11" type="ORF">NSPWAT_0044</name>
</gene>
<dbReference type="InterPro" id="IPR003148">
    <property type="entry name" value="RCK_N"/>
</dbReference>
<evidence type="ECO:0000313" key="12">
    <source>
        <dbReference type="Proteomes" id="UP001157733"/>
    </source>
</evidence>
<evidence type="ECO:0000259" key="9">
    <source>
        <dbReference type="PROSITE" id="PS51201"/>
    </source>
</evidence>
<feature type="transmembrane region" description="Helical" evidence="8">
    <location>
        <begin position="146"/>
        <end position="168"/>
    </location>
</feature>
<feature type="transmembrane region" description="Helical" evidence="8">
    <location>
        <begin position="357"/>
        <end position="382"/>
    </location>
</feature>
<dbReference type="PROSITE" id="PS51202">
    <property type="entry name" value="RCK_C"/>
    <property type="match status" value="1"/>
</dbReference>
<feature type="transmembrane region" description="Helical" evidence="8">
    <location>
        <begin position="269"/>
        <end position="288"/>
    </location>
</feature>
<reference evidence="11 12" key="1">
    <citation type="submission" date="2022-09" db="EMBL/GenBank/DDBJ databases">
        <authorList>
            <person name="Kop L."/>
        </authorList>
    </citation>
    <scope>NUCLEOTIDE SEQUENCE [LARGE SCALE GENOMIC DNA]</scope>
    <source>
        <strain evidence="11 12">347</strain>
    </source>
</reference>
<evidence type="ECO:0000256" key="3">
    <source>
        <dbReference type="ARBA" id="ARBA00022448"/>
    </source>
</evidence>
<feature type="transmembrane region" description="Helical" evidence="8">
    <location>
        <begin position="322"/>
        <end position="345"/>
    </location>
</feature>
<protein>
    <submittedName>
        <fullName evidence="11">Kef-type potassium transporter</fullName>
    </submittedName>
</protein>
<keyword evidence="4" id="KW-0406">Ion transport</keyword>
<keyword evidence="4" id="KW-0630">Potassium</keyword>
<accession>A0ABN8VYJ0</accession>
<keyword evidence="7 8" id="KW-0472">Membrane</keyword>
<dbReference type="Gene3D" id="3.30.70.1450">
    <property type="entry name" value="Regulator of K+ conductance, C-terminal domain"/>
    <property type="match status" value="1"/>
</dbReference>
<dbReference type="InterPro" id="IPR036291">
    <property type="entry name" value="NAD(P)-bd_dom_sf"/>
</dbReference>
<dbReference type="SUPFAM" id="SSF51735">
    <property type="entry name" value="NAD(P)-binding Rossmann-fold domains"/>
    <property type="match status" value="1"/>
</dbReference>
<dbReference type="InterPro" id="IPR036721">
    <property type="entry name" value="RCK_C_sf"/>
</dbReference>
<feature type="transmembrane region" description="Helical" evidence="8">
    <location>
        <begin position="295"/>
        <end position="316"/>
    </location>
</feature>
<dbReference type="PANTHER" id="PTHR42751:SF3">
    <property type="entry name" value="SODIUM_GLUTAMATE SYMPORTER"/>
    <property type="match status" value="1"/>
</dbReference>
<evidence type="ECO:0000256" key="6">
    <source>
        <dbReference type="ARBA" id="ARBA00022989"/>
    </source>
</evidence>
<feature type="transmembrane region" description="Helical" evidence="8">
    <location>
        <begin position="217"/>
        <end position="249"/>
    </location>
</feature>
<feature type="transmembrane region" description="Helical" evidence="8">
    <location>
        <begin position="174"/>
        <end position="196"/>
    </location>
</feature>
<evidence type="ECO:0000256" key="8">
    <source>
        <dbReference type="SAM" id="Phobius"/>
    </source>
</evidence>
<evidence type="ECO:0000313" key="11">
    <source>
        <dbReference type="EMBL" id="CAI2716904.1"/>
    </source>
</evidence>
<evidence type="ECO:0000256" key="5">
    <source>
        <dbReference type="ARBA" id="ARBA00022692"/>
    </source>
</evidence>
<dbReference type="PROSITE" id="PS51201">
    <property type="entry name" value="RCK_N"/>
    <property type="match status" value="1"/>
</dbReference>
<feature type="transmembrane region" description="Helical" evidence="8">
    <location>
        <begin position="30"/>
        <end position="48"/>
    </location>
</feature>
<feature type="transmembrane region" description="Helical" evidence="8">
    <location>
        <begin position="115"/>
        <end position="134"/>
    </location>
</feature>
<dbReference type="InterPro" id="IPR006153">
    <property type="entry name" value="Cation/H_exchanger_TM"/>
</dbReference>